<feature type="chain" id="PRO_5040283697" evidence="1">
    <location>
        <begin position="22"/>
        <end position="177"/>
    </location>
</feature>
<gene>
    <name evidence="2" type="ORF">M5D96_009405</name>
</gene>
<reference evidence="2" key="1">
    <citation type="journal article" date="2023" name="Genome Biol. Evol.">
        <title>Long-read-based Genome Assembly of Drosophila gunungcola Reveals Fewer Chemosensory Genes in Flower-breeding Species.</title>
        <authorList>
            <person name="Negi A."/>
            <person name="Liao B.Y."/>
            <person name="Yeh S.D."/>
        </authorList>
    </citation>
    <scope>NUCLEOTIDE SEQUENCE</scope>
    <source>
        <strain evidence="2">Sukarami</strain>
    </source>
</reference>
<protein>
    <submittedName>
        <fullName evidence="2">Uncharacterized protein</fullName>
    </submittedName>
</protein>
<dbReference type="AlphaFoldDB" id="A0A9P9YJX7"/>
<evidence type="ECO:0000256" key="1">
    <source>
        <dbReference type="SAM" id="SignalP"/>
    </source>
</evidence>
<comment type="caution">
    <text evidence="2">The sequence shown here is derived from an EMBL/GenBank/DDBJ whole genome shotgun (WGS) entry which is preliminary data.</text>
</comment>
<keyword evidence="3" id="KW-1185">Reference proteome</keyword>
<sequence>MTWSTRMWLLPLAYFFASSEGSFDTCDFMLEDDHPFTLACESHYSSDLKLNYQDIWVKADAPYWLWWRRQPSLQLLASFYESPISPCTNVTLSLNCLHCSDSEEHGIHIRPEAIHCFDFSFSYVRALMKHCGLSPNPEPSRVAIHYARLVPDRQIPSRAARSRPGIVDLLGLWSSRW</sequence>
<dbReference type="EMBL" id="JAMKOV010000010">
    <property type="protein sequence ID" value="KAI8037904.1"/>
    <property type="molecule type" value="Genomic_DNA"/>
</dbReference>
<evidence type="ECO:0000313" key="3">
    <source>
        <dbReference type="Proteomes" id="UP001059596"/>
    </source>
</evidence>
<feature type="signal peptide" evidence="1">
    <location>
        <begin position="1"/>
        <end position="21"/>
    </location>
</feature>
<name>A0A9P9YJX7_9MUSC</name>
<organism evidence="2 3">
    <name type="scientific">Drosophila gunungcola</name>
    <name type="common">fruit fly</name>
    <dbReference type="NCBI Taxonomy" id="103775"/>
    <lineage>
        <taxon>Eukaryota</taxon>
        <taxon>Metazoa</taxon>
        <taxon>Ecdysozoa</taxon>
        <taxon>Arthropoda</taxon>
        <taxon>Hexapoda</taxon>
        <taxon>Insecta</taxon>
        <taxon>Pterygota</taxon>
        <taxon>Neoptera</taxon>
        <taxon>Endopterygota</taxon>
        <taxon>Diptera</taxon>
        <taxon>Brachycera</taxon>
        <taxon>Muscomorpha</taxon>
        <taxon>Ephydroidea</taxon>
        <taxon>Drosophilidae</taxon>
        <taxon>Drosophila</taxon>
        <taxon>Sophophora</taxon>
    </lineage>
</organism>
<dbReference type="OrthoDB" id="7860761at2759"/>
<evidence type="ECO:0000313" key="2">
    <source>
        <dbReference type="EMBL" id="KAI8037904.1"/>
    </source>
</evidence>
<proteinExistence type="predicted"/>
<accession>A0A9P9YJX7</accession>
<keyword evidence="1" id="KW-0732">Signal</keyword>
<dbReference type="Proteomes" id="UP001059596">
    <property type="component" value="Unassembled WGS sequence"/>
</dbReference>